<sequence>MATSPSASSRAGPVLARRIAVGGALALLAGAMGGTTPVRATPERRGPAAGLSAAPVGVVRAVTDAGELVLEDGRRIRLAALHLPCAADLPQDTGPEEAARLTALAAAARDALRAWAVGWSVVPWTPRLDRDRYGRVLAQVVVGQDRPVWLQAALIAAGLARVETMPGVEAGAARLLRLEAVARRHRRGLWRDPLYQPRAPDATWPWIGTFQIVRGTVRAAAKVRSRVYLNFGADWRRDFTVRVDRPSAAGFRTADLLDLTDQYVQVRGWLYPTNGPMINLDHPTALETRVILE</sequence>
<name>A0A5M6IC70_9PROT</name>
<evidence type="ECO:0000313" key="3">
    <source>
        <dbReference type="Proteomes" id="UP000324065"/>
    </source>
</evidence>
<dbReference type="AlphaFoldDB" id="A0A5M6IC70"/>
<dbReference type="InterPro" id="IPR016071">
    <property type="entry name" value="Staphylococal_nuclease_OB-fold"/>
</dbReference>
<dbReference type="RefSeq" id="WP_150062171.1">
    <property type="nucleotide sequence ID" value="NZ_JACHII010000004.1"/>
</dbReference>
<dbReference type="SMART" id="SM00318">
    <property type="entry name" value="SNc"/>
    <property type="match status" value="1"/>
</dbReference>
<protein>
    <submittedName>
        <fullName evidence="2">Thermonuclease family protein</fullName>
    </submittedName>
</protein>
<dbReference type="Proteomes" id="UP000324065">
    <property type="component" value="Unassembled WGS sequence"/>
</dbReference>
<organism evidence="2 3">
    <name type="scientific">Roseospira marina</name>
    <dbReference type="NCBI Taxonomy" id="140057"/>
    <lineage>
        <taxon>Bacteria</taxon>
        <taxon>Pseudomonadati</taxon>
        <taxon>Pseudomonadota</taxon>
        <taxon>Alphaproteobacteria</taxon>
        <taxon>Rhodospirillales</taxon>
        <taxon>Rhodospirillaceae</taxon>
        <taxon>Roseospira</taxon>
    </lineage>
</organism>
<dbReference type="InterPro" id="IPR035437">
    <property type="entry name" value="SNase_OB-fold_sf"/>
</dbReference>
<evidence type="ECO:0000259" key="1">
    <source>
        <dbReference type="PROSITE" id="PS50830"/>
    </source>
</evidence>
<dbReference type="Gene3D" id="2.40.50.90">
    <property type="match status" value="1"/>
</dbReference>
<comment type="caution">
    <text evidence="2">The sequence shown here is derived from an EMBL/GenBank/DDBJ whole genome shotgun (WGS) entry which is preliminary data.</text>
</comment>
<accession>A0A5M6IC70</accession>
<evidence type="ECO:0000313" key="2">
    <source>
        <dbReference type="EMBL" id="KAA5605841.1"/>
    </source>
</evidence>
<reference evidence="2 3" key="1">
    <citation type="submission" date="2019-09" db="EMBL/GenBank/DDBJ databases">
        <title>Genome sequence of Roseospira marina, one of the more divergent members of the non-sulfur purple photosynthetic bacterial family, the Rhodospirillaceae.</title>
        <authorList>
            <person name="Meyer T."/>
            <person name="Kyndt J."/>
        </authorList>
    </citation>
    <scope>NUCLEOTIDE SEQUENCE [LARGE SCALE GENOMIC DNA]</scope>
    <source>
        <strain evidence="2 3">DSM 15113</strain>
    </source>
</reference>
<dbReference type="OrthoDB" id="7618306at2"/>
<dbReference type="PROSITE" id="PS50830">
    <property type="entry name" value="TNASE_3"/>
    <property type="match status" value="1"/>
</dbReference>
<proteinExistence type="predicted"/>
<feature type="domain" description="TNase-like" evidence="1">
    <location>
        <begin position="53"/>
        <end position="192"/>
    </location>
</feature>
<dbReference type="EMBL" id="VWPJ01000007">
    <property type="protein sequence ID" value="KAA5605841.1"/>
    <property type="molecule type" value="Genomic_DNA"/>
</dbReference>
<dbReference type="Pfam" id="PF00565">
    <property type="entry name" value="SNase"/>
    <property type="match status" value="1"/>
</dbReference>
<gene>
    <name evidence="2" type="ORF">F1188_09530</name>
</gene>
<dbReference type="SUPFAM" id="SSF50199">
    <property type="entry name" value="Staphylococcal nuclease"/>
    <property type="match status" value="1"/>
</dbReference>
<keyword evidence="3" id="KW-1185">Reference proteome</keyword>